<keyword evidence="5" id="KW-1185">Reference proteome</keyword>
<dbReference type="Gene3D" id="3.10.105.10">
    <property type="entry name" value="Dipeptide-binding Protein, Domain 3"/>
    <property type="match status" value="1"/>
</dbReference>
<accession>A0A554RWF4</accession>
<dbReference type="GO" id="GO:0015833">
    <property type="term" value="P:peptide transport"/>
    <property type="evidence" value="ECO:0007669"/>
    <property type="project" value="TreeGrafter"/>
</dbReference>
<dbReference type="Proteomes" id="UP000316988">
    <property type="component" value="Unassembled WGS sequence"/>
</dbReference>
<feature type="domain" description="Solute-binding protein family 5" evidence="3">
    <location>
        <begin position="100"/>
        <end position="459"/>
    </location>
</feature>
<dbReference type="PROSITE" id="PS51257">
    <property type="entry name" value="PROKAR_LIPOPROTEIN"/>
    <property type="match status" value="1"/>
</dbReference>
<dbReference type="PIRSF" id="PIRSF002741">
    <property type="entry name" value="MppA"/>
    <property type="match status" value="1"/>
</dbReference>
<evidence type="ECO:0000313" key="4">
    <source>
        <dbReference type="EMBL" id="TSD58433.1"/>
    </source>
</evidence>
<dbReference type="SUPFAM" id="SSF53850">
    <property type="entry name" value="Periplasmic binding protein-like II"/>
    <property type="match status" value="1"/>
</dbReference>
<evidence type="ECO:0000256" key="1">
    <source>
        <dbReference type="SAM" id="MobiDB-lite"/>
    </source>
</evidence>
<feature type="region of interest" description="Disordered" evidence="1">
    <location>
        <begin position="19"/>
        <end position="50"/>
    </location>
</feature>
<dbReference type="AlphaFoldDB" id="A0A554RWF4"/>
<dbReference type="PANTHER" id="PTHR30290">
    <property type="entry name" value="PERIPLASMIC BINDING COMPONENT OF ABC TRANSPORTER"/>
    <property type="match status" value="1"/>
</dbReference>
<dbReference type="Gene3D" id="3.40.190.10">
    <property type="entry name" value="Periplasmic binding protein-like II"/>
    <property type="match status" value="1"/>
</dbReference>
<evidence type="ECO:0000259" key="3">
    <source>
        <dbReference type="Pfam" id="PF00496"/>
    </source>
</evidence>
<dbReference type="GO" id="GO:0042597">
    <property type="term" value="C:periplasmic space"/>
    <property type="evidence" value="ECO:0007669"/>
    <property type="project" value="UniProtKB-ARBA"/>
</dbReference>
<protein>
    <recommendedName>
        <fullName evidence="3">Solute-binding protein family 5 domain-containing protein</fullName>
    </recommendedName>
</protein>
<evidence type="ECO:0000313" key="5">
    <source>
        <dbReference type="Proteomes" id="UP000316988"/>
    </source>
</evidence>
<dbReference type="RefSeq" id="WP_143914294.1">
    <property type="nucleotide sequence ID" value="NZ_VLNT01000014.1"/>
</dbReference>
<comment type="caution">
    <text evidence="4">The sequence shown here is derived from an EMBL/GenBank/DDBJ whole genome shotgun (WGS) entry which is preliminary data.</text>
</comment>
<organism evidence="4 5">
    <name type="scientific">Aeromicrobium piscarium</name>
    <dbReference type="NCBI Taxonomy" id="2590901"/>
    <lineage>
        <taxon>Bacteria</taxon>
        <taxon>Bacillati</taxon>
        <taxon>Actinomycetota</taxon>
        <taxon>Actinomycetes</taxon>
        <taxon>Propionibacteriales</taxon>
        <taxon>Nocardioidaceae</taxon>
        <taxon>Aeromicrobium</taxon>
    </lineage>
</organism>
<sequence>MRRLLPALAAVVLVLGACSESTPEPPPRPNAAQFSDVRPAPADRLNDGGTLRIGADGWPTDFNPWSAEGASSSAAAQILAPTLGSPVRPTADGDWEVDRDYAESLDVVGTDPLTVEVTLHADAVWQDGTPVSGDDLAAFVELAQQSDSPVSAHPAYQLVESVEVVDAPSTYRVVFSRSTSDWPAAVFAPVPASLSQDRERWNEGFTDEAIPSVGPFVVDTIDEEAGAVELVRNPQWWGDPPRLERIVWRAAESKVLGEAYAADDLDALTLDADSVDPASAALVDLRYGVSPEWTQLTLGGGSGPLADTAVRQAVVAAIDRSALVSAAAREEADGVTEVMDSVVLLPRQRGYLAEDWSPDRDTAEQLLDDAGWVPDDTGVRAKDGAALELRFPVPEGDAIARQRADEVADQLAEVGIEVKVEEVEAESFADEVIVALDFDLVGFSWTASPFPSEAVAARFAPVDSNQNFTGVVSDGLAEAVERLQTAIDGEEWMQAVDAVDAAAQAQASMLPLAPVPVTMAVEPRVRNYGPSTFAPIDWTIVGFEGGE</sequence>
<evidence type="ECO:0000256" key="2">
    <source>
        <dbReference type="SAM" id="SignalP"/>
    </source>
</evidence>
<reference evidence="4 5" key="1">
    <citation type="submission" date="2019-07" db="EMBL/GenBank/DDBJ databases">
        <authorList>
            <person name="Zhao L.H."/>
        </authorList>
    </citation>
    <scope>NUCLEOTIDE SEQUENCE [LARGE SCALE GENOMIC DNA]</scope>
    <source>
        <strain evidence="4 5">Co35</strain>
    </source>
</reference>
<name>A0A554RWF4_9ACTN</name>
<gene>
    <name evidence="4" type="ORF">FNM00_14645</name>
</gene>
<feature type="signal peptide" evidence="2">
    <location>
        <begin position="1"/>
        <end position="19"/>
    </location>
</feature>
<proteinExistence type="predicted"/>
<dbReference type="InterPro" id="IPR030678">
    <property type="entry name" value="Peptide/Ni-bd"/>
</dbReference>
<feature type="chain" id="PRO_5022237601" description="Solute-binding protein family 5 domain-containing protein" evidence="2">
    <location>
        <begin position="20"/>
        <end position="547"/>
    </location>
</feature>
<dbReference type="PANTHER" id="PTHR30290:SF65">
    <property type="entry name" value="MONOACYL PHOSPHATIDYLINOSITOL TETRAMANNOSIDE-BINDING PROTEIN LPQW-RELATED"/>
    <property type="match status" value="1"/>
</dbReference>
<dbReference type="GO" id="GO:1904680">
    <property type="term" value="F:peptide transmembrane transporter activity"/>
    <property type="evidence" value="ECO:0007669"/>
    <property type="project" value="TreeGrafter"/>
</dbReference>
<dbReference type="InterPro" id="IPR000914">
    <property type="entry name" value="SBP_5_dom"/>
</dbReference>
<dbReference type="GO" id="GO:0043190">
    <property type="term" value="C:ATP-binding cassette (ABC) transporter complex"/>
    <property type="evidence" value="ECO:0007669"/>
    <property type="project" value="InterPro"/>
</dbReference>
<dbReference type="InterPro" id="IPR039424">
    <property type="entry name" value="SBP_5"/>
</dbReference>
<keyword evidence="2" id="KW-0732">Signal</keyword>
<dbReference type="Pfam" id="PF00496">
    <property type="entry name" value="SBP_bac_5"/>
    <property type="match status" value="1"/>
</dbReference>
<dbReference type="EMBL" id="VLNT01000014">
    <property type="protein sequence ID" value="TSD58433.1"/>
    <property type="molecule type" value="Genomic_DNA"/>
</dbReference>
<dbReference type="OrthoDB" id="3713816at2"/>